<evidence type="ECO:0008006" key="6">
    <source>
        <dbReference type="Google" id="ProtNLM"/>
    </source>
</evidence>
<keyword evidence="3" id="KW-0067">ATP-binding</keyword>
<dbReference type="GO" id="GO:0005829">
    <property type="term" value="C:cytosol"/>
    <property type="evidence" value="ECO:0007669"/>
    <property type="project" value="TreeGrafter"/>
</dbReference>
<evidence type="ECO:0000313" key="5">
    <source>
        <dbReference type="Proteomes" id="UP001370490"/>
    </source>
</evidence>
<evidence type="ECO:0000256" key="2">
    <source>
        <dbReference type="ARBA" id="ARBA00022741"/>
    </source>
</evidence>
<dbReference type="SUPFAM" id="SSF52374">
    <property type="entry name" value="Nucleotidylyl transferase"/>
    <property type="match status" value="1"/>
</dbReference>
<keyword evidence="1" id="KW-0436">Ligase</keyword>
<reference evidence="4 5" key="1">
    <citation type="submission" date="2023-12" db="EMBL/GenBank/DDBJ databases">
        <title>A high-quality genome assembly for Dillenia turbinata (Dilleniales).</title>
        <authorList>
            <person name="Chanderbali A."/>
        </authorList>
    </citation>
    <scope>NUCLEOTIDE SEQUENCE [LARGE SCALE GENOMIC DNA]</scope>
    <source>
        <strain evidence="4">LSX21</strain>
        <tissue evidence="4">Leaf</tissue>
    </source>
</reference>
<dbReference type="Gene3D" id="3.30.1300.10">
    <property type="entry name" value="Pantoate-beta-alanine ligase, C-terminal domain"/>
    <property type="match status" value="1"/>
</dbReference>
<dbReference type="PANTHER" id="PTHR21299:SF1">
    <property type="entry name" value="PANTOATE--BETA-ALANINE LIGASE"/>
    <property type="match status" value="1"/>
</dbReference>
<keyword evidence="2" id="KW-0547">Nucleotide-binding</keyword>
<name>A0AAN8WIX6_9MAGN</name>
<comment type="caution">
    <text evidence="4">The sequence shown here is derived from an EMBL/GenBank/DDBJ whole genome shotgun (WGS) entry which is preliminary data.</text>
</comment>
<dbReference type="GO" id="GO:0004592">
    <property type="term" value="F:pantoate-beta-alanine ligase activity"/>
    <property type="evidence" value="ECO:0007669"/>
    <property type="project" value="InterPro"/>
</dbReference>
<dbReference type="Pfam" id="PF02569">
    <property type="entry name" value="Pantoate_ligase"/>
    <property type="match status" value="1"/>
</dbReference>
<dbReference type="InterPro" id="IPR003721">
    <property type="entry name" value="Pantoate_ligase"/>
</dbReference>
<dbReference type="AlphaFoldDB" id="A0AAN8WIX6"/>
<gene>
    <name evidence="4" type="ORF">RJ641_000435</name>
</gene>
<keyword evidence="5" id="KW-1185">Reference proteome</keyword>
<sequence length="294" mass="33119">MIHQRLPYPLFEETELPTFYNLTRLELIFNRNYLATSFEWLKFSPILKVLVLCRDGMQPFQCESFDAAEPVPLCLKEHIQYKGFQGEWDEIGMLKYMLKNGEVLSEILARSSSTPLSNARSRTPSPSRTSSNPSLFIPLLPLFTNLPSAVRPHDLFIVNDWIKNCIIVHVARLIYRFEILTSALAIFRSLSQAKSAAGNGQLNCRAVIDMVVQAINEAGGKTDYAEIVDQENLEAVEEIKSQVVFCVAAWFGKGPTKWGGLNPLLHVIEIERGCYRKVGGAKACFAYVAQIKTK</sequence>
<evidence type="ECO:0000256" key="1">
    <source>
        <dbReference type="ARBA" id="ARBA00022598"/>
    </source>
</evidence>
<dbReference type="EMBL" id="JBAMMX010000001">
    <property type="protein sequence ID" value="KAK6946962.1"/>
    <property type="molecule type" value="Genomic_DNA"/>
</dbReference>
<dbReference type="GO" id="GO:0015940">
    <property type="term" value="P:pantothenate biosynthetic process"/>
    <property type="evidence" value="ECO:0007669"/>
    <property type="project" value="InterPro"/>
</dbReference>
<feature type="non-terminal residue" evidence="4">
    <location>
        <position position="294"/>
    </location>
</feature>
<evidence type="ECO:0000256" key="3">
    <source>
        <dbReference type="ARBA" id="ARBA00022840"/>
    </source>
</evidence>
<evidence type="ECO:0000313" key="4">
    <source>
        <dbReference type="EMBL" id="KAK6946962.1"/>
    </source>
</evidence>
<accession>A0AAN8WIX6</accession>
<dbReference type="Proteomes" id="UP001370490">
    <property type="component" value="Unassembled WGS sequence"/>
</dbReference>
<dbReference type="PANTHER" id="PTHR21299">
    <property type="entry name" value="CYTIDYLATE KINASE/PANTOATE-BETA-ALANINE LIGASE"/>
    <property type="match status" value="1"/>
</dbReference>
<dbReference type="InterPro" id="IPR042176">
    <property type="entry name" value="Pantoate_ligase_C"/>
</dbReference>
<dbReference type="GO" id="GO:0005524">
    <property type="term" value="F:ATP binding"/>
    <property type="evidence" value="ECO:0007669"/>
    <property type="project" value="UniProtKB-KW"/>
</dbReference>
<organism evidence="4 5">
    <name type="scientific">Dillenia turbinata</name>
    <dbReference type="NCBI Taxonomy" id="194707"/>
    <lineage>
        <taxon>Eukaryota</taxon>
        <taxon>Viridiplantae</taxon>
        <taxon>Streptophyta</taxon>
        <taxon>Embryophyta</taxon>
        <taxon>Tracheophyta</taxon>
        <taxon>Spermatophyta</taxon>
        <taxon>Magnoliopsida</taxon>
        <taxon>eudicotyledons</taxon>
        <taxon>Gunneridae</taxon>
        <taxon>Pentapetalae</taxon>
        <taxon>Dilleniales</taxon>
        <taxon>Dilleniaceae</taxon>
        <taxon>Dillenia</taxon>
    </lineage>
</organism>
<protein>
    <recommendedName>
        <fullName evidence="6">FBD domain-containing protein</fullName>
    </recommendedName>
</protein>
<proteinExistence type="predicted"/>